<keyword evidence="3" id="KW-1185">Reference proteome</keyword>
<protein>
    <submittedName>
        <fullName evidence="2">Cupin domain-containing protein</fullName>
    </submittedName>
</protein>
<dbReference type="PANTHER" id="PTHR37694:SF1">
    <property type="entry name" value="SLR8022 PROTEIN"/>
    <property type="match status" value="1"/>
</dbReference>
<name>A0A2T1C1Z5_9CYAN</name>
<dbReference type="Proteomes" id="UP000238762">
    <property type="component" value="Unassembled WGS sequence"/>
</dbReference>
<dbReference type="InterPro" id="IPR014710">
    <property type="entry name" value="RmlC-like_jellyroll"/>
</dbReference>
<dbReference type="OrthoDB" id="510157at2"/>
<reference evidence="2 3" key="1">
    <citation type="submission" date="2018-02" db="EMBL/GenBank/DDBJ databases">
        <authorList>
            <person name="Cohen D.B."/>
            <person name="Kent A.D."/>
        </authorList>
    </citation>
    <scope>NUCLEOTIDE SEQUENCE [LARGE SCALE GENOMIC DNA]</scope>
    <source>
        <strain evidence="2 3">CCAP 1448/3</strain>
    </source>
</reference>
<evidence type="ECO:0000259" key="1">
    <source>
        <dbReference type="Pfam" id="PF07883"/>
    </source>
</evidence>
<comment type="caution">
    <text evidence="2">The sequence shown here is derived from an EMBL/GenBank/DDBJ whole genome shotgun (WGS) entry which is preliminary data.</text>
</comment>
<gene>
    <name evidence="2" type="ORF">C7B64_14200</name>
</gene>
<accession>A0A2T1C1Z5</accession>
<dbReference type="CDD" id="cd02230">
    <property type="entry name" value="cupin_HP0902-like"/>
    <property type="match status" value="1"/>
</dbReference>
<dbReference type="AlphaFoldDB" id="A0A2T1C1Z5"/>
<dbReference type="EMBL" id="PVWJ01000068">
    <property type="protein sequence ID" value="PSB02224.1"/>
    <property type="molecule type" value="Genomic_DNA"/>
</dbReference>
<evidence type="ECO:0000313" key="3">
    <source>
        <dbReference type="Proteomes" id="UP000238762"/>
    </source>
</evidence>
<feature type="domain" description="Cupin type-2" evidence="1">
    <location>
        <begin position="42"/>
        <end position="100"/>
    </location>
</feature>
<dbReference type="Gene3D" id="2.60.120.10">
    <property type="entry name" value="Jelly Rolls"/>
    <property type="match status" value="1"/>
</dbReference>
<dbReference type="InterPro" id="IPR013096">
    <property type="entry name" value="Cupin_2"/>
</dbReference>
<sequence>MTVTLLSAQTPVIQLGDRLEYPTAGVLSKILLKDSACQYTLLCLASGTEIREHTATRNATVHVIEGTGTLILNGNHISLESGVFLFIPANAPHAVQAVSNLAFLLTLSATDSVLT</sequence>
<reference evidence="2 3" key="2">
    <citation type="submission" date="2018-03" db="EMBL/GenBank/DDBJ databases">
        <title>The ancient ancestry and fast evolution of plastids.</title>
        <authorList>
            <person name="Moore K.R."/>
            <person name="Magnabosco C."/>
            <person name="Momper L."/>
            <person name="Gold D.A."/>
            <person name="Bosak T."/>
            <person name="Fournier G.P."/>
        </authorList>
    </citation>
    <scope>NUCLEOTIDE SEQUENCE [LARGE SCALE GENOMIC DNA]</scope>
    <source>
        <strain evidence="2 3">CCAP 1448/3</strain>
    </source>
</reference>
<organism evidence="2 3">
    <name type="scientific">Merismopedia glauca CCAP 1448/3</name>
    <dbReference type="NCBI Taxonomy" id="1296344"/>
    <lineage>
        <taxon>Bacteria</taxon>
        <taxon>Bacillati</taxon>
        <taxon>Cyanobacteriota</taxon>
        <taxon>Cyanophyceae</taxon>
        <taxon>Synechococcales</taxon>
        <taxon>Merismopediaceae</taxon>
        <taxon>Merismopedia</taxon>
    </lineage>
</organism>
<evidence type="ECO:0000313" key="2">
    <source>
        <dbReference type="EMBL" id="PSB02224.1"/>
    </source>
</evidence>
<dbReference type="RefSeq" id="WP_106289317.1">
    <property type="nucleotide sequence ID" value="NZ_CAWNTC010000084.1"/>
</dbReference>
<dbReference type="InterPro" id="IPR011051">
    <property type="entry name" value="RmlC_Cupin_sf"/>
</dbReference>
<dbReference type="PANTHER" id="PTHR37694">
    <property type="entry name" value="SLR8022 PROTEIN"/>
    <property type="match status" value="1"/>
</dbReference>
<dbReference type="Pfam" id="PF07883">
    <property type="entry name" value="Cupin_2"/>
    <property type="match status" value="1"/>
</dbReference>
<dbReference type="SUPFAM" id="SSF51182">
    <property type="entry name" value="RmlC-like cupins"/>
    <property type="match status" value="1"/>
</dbReference>
<proteinExistence type="predicted"/>